<dbReference type="CDD" id="cd18808">
    <property type="entry name" value="SF1_C_Upf1"/>
    <property type="match status" value="1"/>
</dbReference>
<feature type="domain" description="C3H1-type" evidence="9">
    <location>
        <begin position="3"/>
        <end position="30"/>
    </location>
</feature>
<dbReference type="GeneID" id="77727304"/>
<dbReference type="PROSITE" id="PS50103">
    <property type="entry name" value="ZF_C3H1"/>
    <property type="match status" value="2"/>
</dbReference>
<protein>
    <recommendedName>
        <fullName evidence="13">NFX1-type zinc finger-containing protein 1</fullName>
    </recommendedName>
</protein>
<dbReference type="Proteomes" id="UP001164286">
    <property type="component" value="Unassembled WGS sequence"/>
</dbReference>
<evidence type="ECO:0000256" key="3">
    <source>
        <dbReference type="ARBA" id="ARBA00022723"/>
    </source>
</evidence>
<dbReference type="Pfam" id="PF13087">
    <property type="entry name" value="AAA_12"/>
    <property type="match status" value="1"/>
</dbReference>
<feature type="compositionally biased region" description="Low complexity" evidence="8">
    <location>
        <begin position="47"/>
        <end position="59"/>
    </location>
</feature>
<dbReference type="Gene3D" id="4.10.1000.10">
    <property type="entry name" value="Zinc finger, CCCH-type"/>
    <property type="match status" value="1"/>
</dbReference>
<feature type="zinc finger region" description="C3H1-type" evidence="7">
    <location>
        <begin position="69"/>
        <end position="97"/>
    </location>
</feature>
<dbReference type="InterPro" id="IPR036855">
    <property type="entry name" value="Znf_CCCH_sf"/>
</dbReference>
<feature type="compositionally biased region" description="Polar residues" evidence="8">
    <location>
        <begin position="974"/>
        <end position="1005"/>
    </location>
</feature>
<dbReference type="SMART" id="SM00356">
    <property type="entry name" value="ZnF_C3H1"/>
    <property type="match status" value="2"/>
</dbReference>
<dbReference type="EMBL" id="JAKWFO010000015">
    <property type="protein sequence ID" value="KAI9632097.1"/>
    <property type="molecule type" value="Genomic_DNA"/>
</dbReference>
<organism evidence="11 12">
    <name type="scientific">Dioszegia hungarica</name>
    <dbReference type="NCBI Taxonomy" id="4972"/>
    <lineage>
        <taxon>Eukaryota</taxon>
        <taxon>Fungi</taxon>
        <taxon>Dikarya</taxon>
        <taxon>Basidiomycota</taxon>
        <taxon>Agaricomycotina</taxon>
        <taxon>Tremellomycetes</taxon>
        <taxon>Tremellales</taxon>
        <taxon>Bulleribasidiaceae</taxon>
        <taxon>Dioszegia</taxon>
    </lineage>
</organism>
<evidence type="ECO:0000259" key="9">
    <source>
        <dbReference type="PROSITE" id="PS50103"/>
    </source>
</evidence>
<evidence type="ECO:0000313" key="12">
    <source>
        <dbReference type="Proteomes" id="UP001164286"/>
    </source>
</evidence>
<evidence type="ECO:0000256" key="7">
    <source>
        <dbReference type="PROSITE-ProRule" id="PRU00723"/>
    </source>
</evidence>
<accession>A0AA38LPI1</accession>
<evidence type="ECO:0000256" key="8">
    <source>
        <dbReference type="SAM" id="MobiDB-lite"/>
    </source>
</evidence>
<dbReference type="GO" id="GO:0008270">
    <property type="term" value="F:zinc ion binding"/>
    <property type="evidence" value="ECO:0007669"/>
    <property type="project" value="UniProtKB-KW"/>
</dbReference>
<feature type="region of interest" description="Disordered" evidence="8">
    <location>
        <begin position="34"/>
        <end position="69"/>
    </location>
</feature>
<keyword evidence="5 7" id="KW-0862">Zinc</keyword>
<dbReference type="InterPro" id="IPR027417">
    <property type="entry name" value="P-loop_NTPase"/>
</dbReference>
<evidence type="ECO:0008006" key="13">
    <source>
        <dbReference type="Google" id="ProtNLM"/>
    </source>
</evidence>
<dbReference type="InterPro" id="IPR041679">
    <property type="entry name" value="DNA2/NAM7-like_C"/>
</dbReference>
<dbReference type="GO" id="GO:0031048">
    <property type="term" value="P:regulatory ncRNA-mediated heterochromatin formation"/>
    <property type="evidence" value="ECO:0007669"/>
    <property type="project" value="TreeGrafter"/>
</dbReference>
<proteinExistence type="predicted"/>
<keyword evidence="3 7" id="KW-0479">Metal-binding</keyword>
<dbReference type="GO" id="GO:0005737">
    <property type="term" value="C:cytoplasm"/>
    <property type="evidence" value="ECO:0007669"/>
    <property type="project" value="UniProtKB-SubCell"/>
</dbReference>
<sequence>MTSKNKKPCHHFAKGRCRYGDGCQYSHDPGDHVSQVGSKYNGGSGLNHTAPAHTPAANARNNGSQHTGNAPPGSCRLFWSTGTCPHSFGCRFRHDQPTSTNAHPLATNLGQDANLTTSAFPDIASVTTDSCDSLLKPTKFLAPSRVQAALKDASDPAKRISTPAVAEAFLLALNAANKLNTLWTFEDRQSVLKLVSQEPADALLRLGEIMRWPIIGDATIDKRAMSFQGCYMGWIAYLTSESVLKSAVFASVSSLYSPVEGNIAQILTHLLNNIQFCEQAGSYKDPAGARYLRIKVVDVISGAQIFKPIATLLLKYLDIYRSAPTTHPELQSFVQDFSAHFEIWADGIMRDRFVDSLSAKSEVEKIFFITQTRKEIKTLLQTVERALPSQEDEPVYTGPKAFSANLGILAALRREYNGPGEFCEDGPRHDNDHANIADIQIPPTSEELACTIEPYVPANLVGSAHHLPADSMEKILDIQFRLLRADAMNALRGGIQLVLDDLNQEDYPNTQIANIMRKGGGRFKGHPTGGDHLMLPIISNIEYRGLALNHKHGLVLEVRGDSPPVPSDIKTIDRPGTSAIEFGLCFVNSADGLRAAETLRYRDESKGAVRLLIESPVLYESVRPFLEALQRTDPLRIPFGEYIKHSEDSRAGTEIALPAYASVPGFTWNLMILLKPEHKDEVCILEPGSSTSVQATRERLRQIGKLDPSQSDAVVDCMKNSLCLIQGPPGTGKTFTGVELLRLLFANNVGPVVLLAYTNHALDHIMRAVHDGDVTKDMVRLGSRSKDEIVSQYSLEALEKVQPKTNLTHEIGKAAAGMKDLATQMQKLSLSITRRQATDAEISNHLTIHFPEFQACLDEPTAWISVVYEYTSDTSGWQNVGGGEAVSSMWRFWKDGHDLQHLRTLATKPRKAVPAPVATTVNQFAALQIEDDQSSNDSAEADDAPVPVGSASDMWSFMFVKPDIESWEEASITDRGSVSDTETDASDNFTRPGQHDSNTTRQTSISDAVQDGESFCSFFGFGTLPAIPQTDRDLDVLLADGDIWSFSMEERRRVAEFITAQAKADVDEESLALFEMLTRKHAEARRAHEEAVANRRVSMMQKVKLLGSTTTGAAKLVSVLKGFAPKVLVIEEAGQVLEAHVLATLFPSIEHIIAIGDPQQLRPNVSCYEFSADSPKGSELYRFDISLMERLADGGLPMSQLQVQRRMRPAISSLISLMWTLKIRNTLYPRLQDHESVLSYPDVRGMGKNVFFFDHRHRESHAADEGSSKSNDFEVAMACELALYLLKQGSYSAEGDIVILVSQPIPPNETMLMFVQCAYLGRLLKMREALRGRVMVLIDERDQREIDRLVPEDDDDAPGTARRVEVLLRTVDNFQGEEAKIIILSLVRNSGDVDGQDAGQNIGFLNSKNRTNVALSRAKEGLFILGNAPQLAAKSRMWETVIDELTDTDAIGDGWPIACSRHPETLRSAKEPGQISQFSPDGGCLLQWWASCEATSRCRAVIFVGRSVTLTTGTTSWSSAVSSAAGSCRSATTHAQRPARRIAGSARCPARRSCFHVVIERICYVTRLELWTRSAAPKRSSSTSPDASIPSRLHVARTSTSARVKLHAGSIATAAAVPAPPPARNASISTTPRGPLHLSRRWTRTATSSRSTPPSPRSTGPVIPLTHAARFFRSAVTTAAASASPATSTRRARLLVFNNVRTTSAGRSAELPASLVKSLVLGVVSIKRVLFLAQCLATAYLAMSSAPRSCAAVIPVHQLCPLCAPENKLGDIVDYIMQSTLADVIAEDPSTRFITLECGHIFTLESLDGTGTSAERSRPTCPACRGRVDSPRYSRITKRALIDIQEQHAIHNMTQNLDRYRSTAAQINFDQIIASVPELLRSATASKHHRIPLQQHLDALLRIDERDKRCLPSDTFVVDLSNHFHIDGHVASIWKSATSSVFQVYRNLGMVVNVARSPHVAAYESAVATLYREELDRRGSANAAYSSVDIAMICARRRVGAPFPRGEARFKIEALLITLDLRLRLAEVANAFSTALRVTIPPPEVDYKGHTLARQKVWMADRFTILGTFLLKSCRRDADVACSLSADAEAHRLALRSELKSLAANFAFGRQIATVRVAFQHPRADIAGMLDVERDLAAQRITQQFSEISDKTVNNPTFRKWALEEIIPVAEGYLQDWADLSQAVRTGTVYLPVTAREKMEVAKAVVDASHGGTAGRFYQCPNGHSYTVADCGQTMVESECPECGAPIGGRNHNLRADNARDMEMERLAMEGGAQMNPHADL</sequence>
<dbReference type="Pfam" id="PF20173">
    <property type="entry name" value="ZnF_RZ-type"/>
    <property type="match status" value="1"/>
</dbReference>
<dbReference type="InterPro" id="IPR000571">
    <property type="entry name" value="Znf_CCCH"/>
</dbReference>
<keyword evidence="12" id="KW-1185">Reference proteome</keyword>
<dbReference type="InterPro" id="IPR047187">
    <property type="entry name" value="SF1_C_Upf1"/>
</dbReference>
<evidence type="ECO:0000256" key="4">
    <source>
        <dbReference type="ARBA" id="ARBA00022771"/>
    </source>
</evidence>
<keyword evidence="6" id="KW-0391">Immunity</keyword>
<evidence type="ECO:0000256" key="2">
    <source>
        <dbReference type="ARBA" id="ARBA00022490"/>
    </source>
</evidence>
<dbReference type="GO" id="GO:0004386">
    <property type="term" value="F:helicase activity"/>
    <property type="evidence" value="ECO:0007669"/>
    <property type="project" value="InterPro"/>
</dbReference>
<feature type="region of interest" description="Disordered" evidence="8">
    <location>
        <begin position="1617"/>
        <end position="1662"/>
    </location>
</feature>
<comment type="subcellular location">
    <subcellularLocation>
        <location evidence="1">Cytoplasm</location>
    </subcellularLocation>
</comment>
<dbReference type="Pfam" id="PF13086">
    <property type="entry name" value="AAA_11"/>
    <property type="match status" value="2"/>
</dbReference>
<evidence type="ECO:0000256" key="1">
    <source>
        <dbReference type="ARBA" id="ARBA00004496"/>
    </source>
</evidence>
<dbReference type="SUPFAM" id="SSF52540">
    <property type="entry name" value="P-loop containing nucleoside triphosphate hydrolases"/>
    <property type="match status" value="1"/>
</dbReference>
<keyword evidence="4 7" id="KW-0863">Zinc-finger</keyword>
<evidence type="ECO:0000259" key="10">
    <source>
        <dbReference type="PROSITE" id="PS51981"/>
    </source>
</evidence>
<feature type="zinc finger region" description="C3H1-type" evidence="7">
    <location>
        <begin position="3"/>
        <end position="30"/>
    </location>
</feature>
<dbReference type="Gene3D" id="3.40.50.300">
    <property type="entry name" value="P-loop containing nucleotide triphosphate hydrolases"/>
    <property type="match status" value="3"/>
</dbReference>
<dbReference type="PANTHER" id="PTHR10887:SF341">
    <property type="entry name" value="NFX1-TYPE ZINC FINGER-CONTAINING PROTEIN 1"/>
    <property type="match status" value="1"/>
</dbReference>
<evidence type="ECO:0000256" key="5">
    <source>
        <dbReference type="ARBA" id="ARBA00022833"/>
    </source>
</evidence>
<name>A0AA38LPI1_9TREE</name>
<dbReference type="SUPFAM" id="SSF90229">
    <property type="entry name" value="CCCH zinc finger"/>
    <property type="match status" value="1"/>
</dbReference>
<dbReference type="InterPro" id="IPR041677">
    <property type="entry name" value="DNA2/NAM7_AAA_11"/>
</dbReference>
<reference evidence="11" key="1">
    <citation type="journal article" date="2022" name="G3 (Bethesda)">
        <title>High quality genome of the basidiomycete yeast Dioszegia hungarica PDD-24b-2 isolated from cloud water.</title>
        <authorList>
            <person name="Jarrige D."/>
            <person name="Haridas S."/>
            <person name="Bleykasten-Grosshans C."/>
            <person name="Joly M."/>
            <person name="Nadalig T."/>
            <person name="Sancelme M."/>
            <person name="Vuilleumier S."/>
            <person name="Grigoriev I.V."/>
            <person name="Amato P."/>
            <person name="Bringel F."/>
        </authorList>
    </citation>
    <scope>NUCLEOTIDE SEQUENCE</scope>
    <source>
        <strain evidence="11">PDD-24b-2</strain>
    </source>
</reference>
<dbReference type="RefSeq" id="XP_052941874.1">
    <property type="nucleotide sequence ID" value="XM_053088099.1"/>
</dbReference>
<dbReference type="InterPro" id="IPR046439">
    <property type="entry name" value="ZF_RZ_dom"/>
</dbReference>
<comment type="caution">
    <text evidence="11">The sequence shown here is derived from an EMBL/GenBank/DDBJ whole genome shotgun (WGS) entry which is preliminary data.</text>
</comment>
<dbReference type="PANTHER" id="PTHR10887">
    <property type="entry name" value="DNA2/NAM7 HELICASE FAMILY"/>
    <property type="match status" value="1"/>
</dbReference>
<dbReference type="GO" id="GO:0031380">
    <property type="term" value="C:nuclear RNA-directed RNA polymerase complex"/>
    <property type="evidence" value="ECO:0007669"/>
    <property type="project" value="TreeGrafter"/>
</dbReference>
<feature type="region of interest" description="Disordered" evidence="8">
    <location>
        <begin position="970"/>
        <end position="1005"/>
    </location>
</feature>
<dbReference type="InterPro" id="IPR045055">
    <property type="entry name" value="DNA2/NAM7-like"/>
</dbReference>
<feature type="domain" description="RZ-type" evidence="10">
    <location>
        <begin position="2193"/>
        <end position="2265"/>
    </location>
</feature>
<gene>
    <name evidence="11" type="ORF">MKK02DRAFT_30645</name>
</gene>
<dbReference type="GO" id="GO:0002376">
    <property type="term" value="P:immune system process"/>
    <property type="evidence" value="ECO:0007669"/>
    <property type="project" value="UniProtKB-KW"/>
</dbReference>
<keyword evidence="2" id="KW-0963">Cytoplasm</keyword>
<evidence type="ECO:0000313" key="11">
    <source>
        <dbReference type="EMBL" id="KAI9632097.1"/>
    </source>
</evidence>
<feature type="domain" description="C3H1-type" evidence="9">
    <location>
        <begin position="69"/>
        <end position="97"/>
    </location>
</feature>
<evidence type="ECO:0000256" key="6">
    <source>
        <dbReference type="ARBA" id="ARBA00022859"/>
    </source>
</evidence>
<dbReference type="PROSITE" id="PS51981">
    <property type="entry name" value="ZF_RZ"/>
    <property type="match status" value="1"/>
</dbReference>